<dbReference type="CDD" id="cd00165">
    <property type="entry name" value="S4"/>
    <property type="match status" value="1"/>
</dbReference>
<evidence type="ECO:0000256" key="3">
    <source>
        <dbReference type="ARBA" id="ARBA00022478"/>
    </source>
</evidence>
<dbReference type="PANTHER" id="PTHR11831">
    <property type="entry name" value="30S 40S RIBOSOMAL PROTEIN"/>
    <property type="match status" value="1"/>
</dbReference>
<comment type="catalytic activity">
    <reaction evidence="11 12">
        <text>RNA(n) + a ribonucleoside 5'-triphosphate = RNA(n+1) + diphosphate</text>
        <dbReference type="Rhea" id="RHEA:21248"/>
        <dbReference type="Rhea" id="RHEA-COMP:14527"/>
        <dbReference type="Rhea" id="RHEA-COMP:17342"/>
        <dbReference type="ChEBI" id="CHEBI:33019"/>
        <dbReference type="ChEBI" id="CHEBI:61557"/>
        <dbReference type="ChEBI" id="CHEBI:140395"/>
        <dbReference type="EC" id="2.7.7.6"/>
    </reaction>
</comment>
<comment type="function">
    <text evidence="13">One of the primary rRNA binding proteins, it binds directly to 16S rRNA where it nucleates assembly of the body of the 30S subunit.</text>
</comment>
<dbReference type="Pfam" id="PF01479">
    <property type="entry name" value="S4"/>
    <property type="match status" value="1"/>
</dbReference>
<dbReference type="InterPro" id="IPR001912">
    <property type="entry name" value="Ribosomal_uS4_N"/>
</dbReference>
<dbReference type="GO" id="GO:0003735">
    <property type="term" value="F:structural constituent of ribosome"/>
    <property type="evidence" value="ECO:0007669"/>
    <property type="project" value="InterPro"/>
</dbReference>
<dbReference type="EMBL" id="CDRZ01000274">
    <property type="protein sequence ID" value="CEO90174.1"/>
    <property type="molecule type" value="Genomic_DNA"/>
</dbReference>
<dbReference type="HAMAP" id="MF_01306_B">
    <property type="entry name" value="Ribosomal_uS4_B"/>
    <property type="match status" value="1"/>
</dbReference>
<dbReference type="Gene3D" id="1.10.1050.10">
    <property type="entry name" value="Ribosomal Protein S4 Delta 41, Chain A, domain 1"/>
    <property type="match status" value="1"/>
</dbReference>
<dbReference type="Proteomes" id="UP000046155">
    <property type="component" value="Unassembled WGS sequence"/>
</dbReference>
<dbReference type="InterPro" id="IPR036643">
    <property type="entry name" value="RNApol_insert_sf"/>
</dbReference>
<dbReference type="NCBIfam" id="NF003519">
    <property type="entry name" value="PRK05182.2-5"/>
    <property type="match status" value="1"/>
</dbReference>
<dbReference type="GO" id="GO:0005737">
    <property type="term" value="C:cytoplasm"/>
    <property type="evidence" value="ECO:0007669"/>
    <property type="project" value="UniProtKB-ARBA"/>
</dbReference>
<dbReference type="NCBIfam" id="NF003717">
    <property type="entry name" value="PRK05327.1"/>
    <property type="match status" value="1"/>
</dbReference>
<dbReference type="GO" id="GO:0006412">
    <property type="term" value="P:translation"/>
    <property type="evidence" value="ECO:0007669"/>
    <property type="project" value="UniProtKB-UniRule"/>
</dbReference>
<dbReference type="GO" id="GO:0046983">
    <property type="term" value="F:protein dimerization activity"/>
    <property type="evidence" value="ECO:0007669"/>
    <property type="project" value="InterPro"/>
</dbReference>
<keyword evidence="4 12" id="KW-0808">Transferase</keyword>
<reference evidence="20" key="1">
    <citation type="submission" date="2015-01" db="EMBL/GenBank/DDBJ databases">
        <authorList>
            <person name="Manzoor Shahid"/>
            <person name="Zubair Saima"/>
        </authorList>
    </citation>
    <scope>NUCLEOTIDE SEQUENCE [LARGE SCALE GENOMIC DNA]</scope>
    <source>
        <strain evidence="20">Sp3</strain>
    </source>
</reference>
<dbReference type="InterPro" id="IPR011262">
    <property type="entry name" value="DNA-dir_RNA_pol_insert"/>
</dbReference>
<dbReference type="InterPro" id="IPR011260">
    <property type="entry name" value="RNAP_asu_C"/>
</dbReference>
<dbReference type="GO" id="GO:0003899">
    <property type="term" value="F:DNA-directed RNA polymerase activity"/>
    <property type="evidence" value="ECO:0007669"/>
    <property type="project" value="UniProtKB-UniRule"/>
</dbReference>
<dbReference type="InterPro" id="IPR011263">
    <property type="entry name" value="DNA-dir_RNA_pol_RpoA/D/Rpb3"/>
</dbReference>
<dbReference type="InterPro" id="IPR036986">
    <property type="entry name" value="S4_RNA-bd_sf"/>
</dbReference>
<dbReference type="SMART" id="SM00662">
    <property type="entry name" value="RPOLD"/>
    <property type="match status" value="1"/>
</dbReference>
<evidence type="ECO:0000256" key="10">
    <source>
        <dbReference type="ARBA" id="ARBA00023274"/>
    </source>
</evidence>
<evidence type="ECO:0000256" key="13">
    <source>
        <dbReference type="HAMAP-Rule" id="MF_01306"/>
    </source>
</evidence>
<dbReference type="PROSITE" id="PS50889">
    <property type="entry name" value="S4"/>
    <property type="match status" value="1"/>
</dbReference>
<proteinExistence type="inferred from homology"/>
<dbReference type="Pfam" id="PF03118">
    <property type="entry name" value="RNA_pol_A_CTD"/>
    <property type="match status" value="1"/>
</dbReference>
<dbReference type="GO" id="GO:0019843">
    <property type="term" value="F:rRNA binding"/>
    <property type="evidence" value="ECO:0007669"/>
    <property type="project" value="UniProtKB-UniRule"/>
</dbReference>
<dbReference type="NCBIfam" id="NF003513">
    <property type="entry name" value="PRK05182.1-2"/>
    <property type="match status" value="1"/>
</dbReference>
<evidence type="ECO:0000256" key="12">
    <source>
        <dbReference type="HAMAP-Rule" id="MF_00059"/>
    </source>
</evidence>
<dbReference type="Pfam" id="PF01000">
    <property type="entry name" value="RNA_pol_A_bac"/>
    <property type="match status" value="1"/>
</dbReference>
<keyword evidence="3 12" id="KW-0240">DNA-directed RNA polymerase</keyword>
<dbReference type="GO" id="GO:0042274">
    <property type="term" value="P:ribosomal small subunit biogenesis"/>
    <property type="evidence" value="ECO:0007669"/>
    <property type="project" value="TreeGrafter"/>
</dbReference>
<dbReference type="GO" id="GO:0015935">
    <property type="term" value="C:small ribosomal subunit"/>
    <property type="evidence" value="ECO:0007669"/>
    <property type="project" value="InterPro"/>
</dbReference>
<accession>A0A0B7MHR2</accession>
<dbReference type="Pfam" id="PF00163">
    <property type="entry name" value="Ribosomal_S4"/>
    <property type="match status" value="1"/>
</dbReference>
<comment type="subunit">
    <text evidence="13">Part of the 30S ribosomal subunit. Contacts protein S5. The interaction surface between S4 and S5 is involved in control of translational fidelity.</text>
</comment>
<evidence type="ECO:0000313" key="20">
    <source>
        <dbReference type="Proteomes" id="UP000046155"/>
    </source>
</evidence>
<dbReference type="InterPro" id="IPR005709">
    <property type="entry name" value="Ribosomal_uS4_bac-type"/>
</dbReference>
<dbReference type="SUPFAM" id="SSF56553">
    <property type="entry name" value="Insert subdomain of RNA polymerase alpha subunit"/>
    <property type="match status" value="1"/>
</dbReference>
<dbReference type="GO" id="GO:0003677">
    <property type="term" value="F:DNA binding"/>
    <property type="evidence" value="ECO:0007669"/>
    <property type="project" value="UniProtKB-UniRule"/>
</dbReference>
<sequence length="509" mass="57686">MRSGQTKLSSRSEARGRRKETEYGLQLREKQRTRRIYGVYERQFRRYFDLAERQQGITGENLLRLLETRLDNVVYRLGFAQSRAEARQLVRHGHFTVNGKRVNIPSYHIRTEDEIAVQEKSRELPLFAGIAEAAAQKNTSPLAGSRSGENAGAGIRNAGTRRYRYPHPRTPDCGVVFPLRISFIKVFGEGGMLMLGDENKPRIDYVDKNEEETYGKFVVEPLERGYGTTLGNSLRRVLLSSLSGAAVTSVQFEGVLHEFSTLQGVREDTTDIILNIKGLALKMYGDEPQMIRLEAEAEGEVTAKDIKAGADIEILNPDLYIATLEPDGRLFMEMTVEKGRGYVPAERNKKSEQVIGEIPVDSIFSPIYKVNYAVEDTRVGQQTDYDRLILEVWGNGAIAPDEAVSQAAKIISKYLQLFVNLTEMPEEDEPEPEEEEDDTNVHLEKPIEELELSVRSYNCLKRAGINTVEELTQRTIEEMMKVRNLGKKSLEEVENKLAEMNLELKKSEE</sequence>
<comment type="domain">
    <text evidence="12">The N-terminal domain is essential for RNAP assembly and basal transcription, whereas the C-terminal domain is involved in interaction with transcriptional regulators and with upstream promoter elements.</text>
</comment>
<gene>
    <name evidence="13" type="primary">rpsD</name>
    <name evidence="12" type="synonym">rpoA</name>
    <name evidence="19" type="ORF">SSCH_740044</name>
</gene>
<comment type="similarity">
    <text evidence="1 12">Belongs to the RNA polymerase alpha chain family.</text>
</comment>
<feature type="domain" description="DNA-directed RNA polymerase RpoA/D/Rpb3-type" evidence="17">
    <location>
        <begin position="214"/>
        <end position="421"/>
    </location>
</feature>
<feature type="region of interest" description="Alpha N-terminal domain (alpha-NTD)" evidence="12">
    <location>
        <begin position="1"/>
        <end position="422"/>
    </location>
</feature>
<feature type="region of interest" description="Disordered" evidence="15">
    <location>
        <begin position="1"/>
        <end position="23"/>
    </location>
</feature>
<dbReference type="CDD" id="cd06928">
    <property type="entry name" value="RNAP_alpha_NTD"/>
    <property type="match status" value="1"/>
</dbReference>
<evidence type="ECO:0000256" key="11">
    <source>
        <dbReference type="ARBA" id="ARBA00048552"/>
    </source>
</evidence>
<comment type="subunit">
    <text evidence="12">Homodimer. The RNAP catalytic core consists of 2 alpha, 1 beta, 1 beta' and 1 omega subunit. When a sigma factor is associated with the core the holoenzyme is formed, which can initiate transcription.</text>
</comment>
<dbReference type="Gene3D" id="3.10.290.10">
    <property type="entry name" value="RNA-binding S4 domain"/>
    <property type="match status" value="1"/>
</dbReference>
<comment type="similarity">
    <text evidence="2 13 14">Belongs to the universal ribosomal protein uS4 family.</text>
</comment>
<dbReference type="InterPro" id="IPR018079">
    <property type="entry name" value="Ribosomal_uS4_CS"/>
</dbReference>
<evidence type="ECO:0000256" key="1">
    <source>
        <dbReference type="ARBA" id="ARBA00007123"/>
    </source>
</evidence>
<dbReference type="NCBIfam" id="NF003515">
    <property type="entry name" value="PRK05182.2-1"/>
    <property type="match status" value="1"/>
</dbReference>
<feature type="domain" description="Small ribosomal subunit protein uS4 N-terminal" evidence="18">
    <location>
        <begin position="1"/>
        <end position="67"/>
    </location>
</feature>
<dbReference type="EC" id="2.7.7.6" evidence="12"/>
<comment type="function">
    <text evidence="13">With S5 and S12 plays an important role in translational accuracy.</text>
</comment>
<keyword evidence="20" id="KW-1185">Reference proteome</keyword>
<organism evidence="19 20">
    <name type="scientific">Syntrophaceticus schinkii</name>
    <dbReference type="NCBI Taxonomy" id="499207"/>
    <lineage>
        <taxon>Bacteria</taxon>
        <taxon>Bacillati</taxon>
        <taxon>Bacillota</taxon>
        <taxon>Clostridia</taxon>
        <taxon>Thermoanaerobacterales</taxon>
        <taxon>Thermoanaerobacterales Family III. Incertae Sedis</taxon>
        <taxon>Syntrophaceticus</taxon>
    </lineage>
</organism>
<protein>
    <recommendedName>
        <fullName evidence="12 13">Multifunctional fusion protein</fullName>
    </recommendedName>
    <domain>
        <recommendedName>
            <fullName evidence="12">DNA-directed RNA polymerase subunit alpha</fullName>
            <shortName evidence="12">RNAP subunit alpha</shortName>
            <ecNumber evidence="12">2.7.7.6</ecNumber>
        </recommendedName>
        <alternativeName>
            <fullName evidence="12">RNA polymerase subunit alpha</fullName>
        </alternativeName>
        <alternativeName>
            <fullName evidence="12">Transcriptase subunit alpha</fullName>
        </alternativeName>
    </domain>
    <domain>
        <recommendedName>
            <fullName evidence="13">Small ribosomal subunit protein uS4</fullName>
        </recommendedName>
    </domain>
</protein>
<dbReference type="SMART" id="SM00363">
    <property type="entry name" value="S4"/>
    <property type="match status" value="1"/>
</dbReference>
<dbReference type="SUPFAM" id="SSF55257">
    <property type="entry name" value="RBP11-like subunits of RNA polymerase"/>
    <property type="match status" value="1"/>
</dbReference>
<dbReference type="InterPro" id="IPR022801">
    <property type="entry name" value="Ribosomal_uS4"/>
</dbReference>
<dbReference type="AlphaFoldDB" id="A0A0B7MHR2"/>
<evidence type="ECO:0000259" key="16">
    <source>
        <dbReference type="SMART" id="SM00363"/>
    </source>
</evidence>
<dbReference type="GO" id="GO:0000428">
    <property type="term" value="C:DNA-directed RNA polymerase complex"/>
    <property type="evidence" value="ECO:0007669"/>
    <property type="project" value="UniProtKB-KW"/>
</dbReference>
<dbReference type="HAMAP" id="MF_00059">
    <property type="entry name" value="RNApol_bact_RpoA"/>
    <property type="match status" value="1"/>
</dbReference>
<keyword evidence="10 13" id="KW-0687">Ribonucleoprotein</keyword>
<dbReference type="Gene3D" id="3.30.1360.10">
    <property type="entry name" value="RNA polymerase, RBP11-like subunit"/>
    <property type="match status" value="1"/>
</dbReference>
<keyword evidence="9 12" id="KW-0804">Transcription</keyword>
<evidence type="ECO:0000256" key="7">
    <source>
        <dbReference type="ARBA" id="ARBA00022884"/>
    </source>
</evidence>
<dbReference type="InterPro" id="IPR036603">
    <property type="entry name" value="RBP11-like"/>
</dbReference>
<evidence type="ECO:0000259" key="18">
    <source>
        <dbReference type="SMART" id="SM01390"/>
    </source>
</evidence>
<evidence type="ECO:0000259" key="17">
    <source>
        <dbReference type="SMART" id="SM00662"/>
    </source>
</evidence>
<dbReference type="SMART" id="SM01390">
    <property type="entry name" value="Ribosomal_S4"/>
    <property type="match status" value="1"/>
</dbReference>
<dbReference type="PROSITE" id="PS00632">
    <property type="entry name" value="RIBOSOMAL_S4"/>
    <property type="match status" value="1"/>
</dbReference>
<dbReference type="Pfam" id="PF01193">
    <property type="entry name" value="RNA_pol_L"/>
    <property type="match status" value="1"/>
</dbReference>
<comment type="function">
    <text evidence="12">DNA-dependent RNA polymerase catalyzes the transcription of DNA into RNA using the four ribonucleoside triphosphates as substrates.</text>
</comment>
<dbReference type="FunFam" id="3.10.290.10:FF:000001">
    <property type="entry name" value="30S ribosomal protein S4"/>
    <property type="match status" value="1"/>
</dbReference>
<evidence type="ECO:0000256" key="4">
    <source>
        <dbReference type="ARBA" id="ARBA00022679"/>
    </source>
</evidence>
<keyword evidence="5 12" id="KW-0548">Nucleotidyltransferase</keyword>
<dbReference type="Gene3D" id="2.170.120.12">
    <property type="entry name" value="DNA-directed RNA polymerase, insert domain"/>
    <property type="match status" value="1"/>
</dbReference>
<evidence type="ECO:0000256" key="5">
    <source>
        <dbReference type="ARBA" id="ARBA00022695"/>
    </source>
</evidence>
<feature type="compositionally biased region" description="Basic and acidic residues" evidence="15">
    <location>
        <begin position="10"/>
        <end position="23"/>
    </location>
</feature>
<keyword evidence="6 13" id="KW-0699">rRNA-binding</keyword>
<evidence type="ECO:0000313" key="19">
    <source>
        <dbReference type="EMBL" id="CEO90174.1"/>
    </source>
</evidence>
<dbReference type="NCBIfam" id="TIGR02027">
    <property type="entry name" value="rpoA"/>
    <property type="match status" value="1"/>
</dbReference>
<dbReference type="Gene3D" id="1.10.150.20">
    <property type="entry name" value="5' to 3' exonuclease, C-terminal subdomain"/>
    <property type="match status" value="1"/>
</dbReference>
<feature type="domain" description="RNA-binding S4" evidence="16">
    <location>
        <begin position="68"/>
        <end position="130"/>
    </location>
</feature>
<dbReference type="GO" id="GO:0006351">
    <property type="term" value="P:DNA-templated transcription"/>
    <property type="evidence" value="ECO:0007669"/>
    <property type="project" value="UniProtKB-UniRule"/>
</dbReference>
<evidence type="ECO:0000256" key="9">
    <source>
        <dbReference type="ARBA" id="ARBA00023163"/>
    </source>
</evidence>
<evidence type="ECO:0000256" key="14">
    <source>
        <dbReference type="RuleBase" id="RU003699"/>
    </source>
</evidence>
<evidence type="ECO:0000256" key="8">
    <source>
        <dbReference type="ARBA" id="ARBA00022980"/>
    </source>
</evidence>
<dbReference type="InterPro" id="IPR011773">
    <property type="entry name" value="DNA-dir_RpoA"/>
</dbReference>
<dbReference type="SUPFAM" id="SSF47789">
    <property type="entry name" value="C-terminal domain of RNA polymerase alpha subunit"/>
    <property type="match status" value="1"/>
</dbReference>
<name>A0A0B7MHR2_9FIRM</name>
<evidence type="ECO:0000256" key="2">
    <source>
        <dbReference type="ARBA" id="ARBA00007465"/>
    </source>
</evidence>
<feature type="region of interest" description="Alpha C-terminal domain (alpha-CTD)" evidence="12">
    <location>
        <begin position="437"/>
        <end position="509"/>
    </location>
</feature>
<dbReference type="PANTHER" id="PTHR11831:SF4">
    <property type="entry name" value="SMALL RIBOSOMAL SUBUNIT PROTEIN US4M"/>
    <property type="match status" value="1"/>
</dbReference>
<dbReference type="SUPFAM" id="SSF55174">
    <property type="entry name" value="Alpha-L RNA-binding motif"/>
    <property type="match status" value="1"/>
</dbReference>
<dbReference type="InterPro" id="IPR002942">
    <property type="entry name" value="S4_RNA-bd"/>
</dbReference>
<evidence type="ECO:0000256" key="6">
    <source>
        <dbReference type="ARBA" id="ARBA00022730"/>
    </source>
</evidence>
<dbReference type="NCBIfam" id="NF003516">
    <property type="entry name" value="PRK05182.2-2"/>
    <property type="match status" value="1"/>
</dbReference>
<dbReference type="FunFam" id="2.170.120.12:FF:000001">
    <property type="entry name" value="DNA-directed RNA polymerase subunit alpha"/>
    <property type="match status" value="1"/>
</dbReference>
<keyword evidence="8 13" id="KW-0689">Ribosomal protein</keyword>
<keyword evidence="7 13" id="KW-0694">RNA-binding</keyword>
<evidence type="ECO:0000256" key="15">
    <source>
        <dbReference type="SAM" id="MobiDB-lite"/>
    </source>
</evidence>